<dbReference type="AlphaFoldDB" id="A0A081I982"/>
<reference evidence="2 3" key="1">
    <citation type="submission" date="2013-02" db="EMBL/GenBank/DDBJ databases">
        <title>The Genome Sequence of Plasmodium vinckei vinckei.</title>
        <authorList>
            <consortium name="The Broad Institute Genome Sequencing Platform"/>
            <consortium name="The Broad Institute Genome Sequencing Center for Infectious Disease"/>
            <person name="Neafsey D."/>
            <person name="Cheeseman I."/>
            <person name="Volkman S."/>
            <person name="Adams J."/>
            <person name="Walker B."/>
            <person name="Young S.K."/>
            <person name="Zeng Q."/>
            <person name="Gargeya S."/>
            <person name="Fitzgerald M."/>
            <person name="Haas B."/>
            <person name="Abouelleil A."/>
            <person name="Alvarado L."/>
            <person name="Arachchi H.M."/>
            <person name="Berlin A.M."/>
            <person name="Chapman S.B."/>
            <person name="Dewar J."/>
            <person name="Goldberg J."/>
            <person name="Griggs A."/>
            <person name="Gujja S."/>
            <person name="Hansen M."/>
            <person name="Howarth C."/>
            <person name="Imamovic A."/>
            <person name="Larimer J."/>
            <person name="McCowan C."/>
            <person name="Murphy C."/>
            <person name="Neiman D."/>
            <person name="Pearson M."/>
            <person name="Priest M."/>
            <person name="Roberts A."/>
            <person name="Saif S."/>
            <person name="Shea T."/>
            <person name="Sisk P."/>
            <person name="Sykes S."/>
            <person name="Wortman J."/>
            <person name="Nusbaum C."/>
            <person name="Birren B."/>
        </authorList>
    </citation>
    <scope>NUCLEOTIDE SEQUENCE [LARGE SCALE GENOMIC DNA]</scope>
    <source>
        <strain evidence="3">vinckei</strain>
    </source>
</reference>
<dbReference type="EMBL" id="KL446958">
    <property type="protein sequence ID" value="KEG00240.1"/>
    <property type="molecule type" value="Genomic_DNA"/>
</dbReference>
<proteinExistence type="predicted"/>
<keyword evidence="1" id="KW-0812">Transmembrane</keyword>
<gene>
    <name evidence="2" type="ORF">YYE_04908</name>
</gene>
<evidence type="ECO:0000313" key="2">
    <source>
        <dbReference type="EMBL" id="KEG00240.1"/>
    </source>
</evidence>
<name>A0A081I982_PLAVN</name>
<evidence type="ECO:0000256" key="1">
    <source>
        <dbReference type="SAM" id="Phobius"/>
    </source>
</evidence>
<evidence type="ECO:0000313" key="3">
    <source>
        <dbReference type="Proteomes" id="UP000030681"/>
    </source>
</evidence>
<keyword evidence="1" id="KW-0472">Membrane</keyword>
<protein>
    <submittedName>
        <fullName evidence="2">Uncharacterized protein</fullName>
    </submittedName>
</protein>
<organism evidence="2 3">
    <name type="scientific">Plasmodium vinckei vinckei</name>
    <dbReference type="NCBI Taxonomy" id="54757"/>
    <lineage>
        <taxon>Eukaryota</taxon>
        <taxon>Sar</taxon>
        <taxon>Alveolata</taxon>
        <taxon>Apicomplexa</taxon>
        <taxon>Aconoidasida</taxon>
        <taxon>Haemosporida</taxon>
        <taxon>Plasmodiidae</taxon>
        <taxon>Plasmodium</taxon>
        <taxon>Plasmodium (Vinckeia)</taxon>
    </lineage>
</organism>
<sequence>MINFLLGKDNIFFSIMHKLSIYVIPYVIGSFINLKLSLINHKDIKLAYTVSLYLNNKTIATEPVPRNDKKSRSKVQYSTSKEIYEKNKHLLYTNPEE</sequence>
<keyword evidence="1" id="KW-1133">Transmembrane helix</keyword>
<accession>A0A081I982</accession>
<dbReference type="Proteomes" id="UP000030681">
    <property type="component" value="Unassembled WGS sequence"/>
</dbReference>
<feature type="transmembrane region" description="Helical" evidence="1">
    <location>
        <begin position="20"/>
        <end position="38"/>
    </location>
</feature>